<feature type="signal peptide" evidence="4">
    <location>
        <begin position="1"/>
        <end position="43"/>
    </location>
</feature>
<dbReference type="Pfam" id="PF13306">
    <property type="entry name" value="LRR_5"/>
    <property type="match status" value="1"/>
</dbReference>
<evidence type="ECO:0000313" key="5">
    <source>
        <dbReference type="EMBL" id="NYJ19440.1"/>
    </source>
</evidence>
<evidence type="ECO:0000313" key="6">
    <source>
        <dbReference type="Proteomes" id="UP000537260"/>
    </source>
</evidence>
<dbReference type="NCBIfam" id="TIGR02543">
    <property type="entry name" value="List_Bact_rpt"/>
    <property type="match status" value="1"/>
</dbReference>
<keyword evidence="4" id="KW-0732">Signal</keyword>
<reference evidence="5 6" key="1">
    <citation type="submission" date="2020-07" db="EMBL/GenBank/DDBJ databases">
        <title>Sequencing the genomes of 1000 actinobacteria strains.</title>
        <authorList>
            <person name="Klenk H.-P."/>
        </authorList>
    </citation>
    <scope>NUCLEOTIDE SEQUENCE [LARGE SCALE GENOMIC DNA]</scope>
    <source>
        <strain evidence="5 6">LI1</strain>
    </source>
</reference>
<dbReference type="InterPro" id="IPR042229">
    <property type="entry name" value="Listeria/Bacterioides_rpt_sf"/>
</dbReference>
<comment type="subcellular location">
    <subcellularLocation>
        <location evidence="1">Cell envelope</location>
    </subcellularLocation>
</comment>
<keyword evidence="3" id="KW-1133">Transmembrane helix</keyword>
<name>A0A7Z0ED64_9MICO</name>
<sequence length="469" mass="48153">MPELDTRSAHTIDARRFARRLSLLGGAILVAAGSLTLAAPAHAAPLTHDIDGLTYSVDSANPAAGATVLSFTDSNGQTALAIPALIEAGGQAYPVTTIAEEAFLGSGDGAGLADVTLPDSITTIGALAFAGNDLTTITLPSQLTSIGNDAFANNYLQSVVIPDRVISIDNYAFYQNGMASLDLGRSVTTIGGLAFAGNQLTSLDVPDSVVSIDMAAFAFNELQDVTIGTAIQSIAGSAFTQNFAWDWEPFTDPWLIDFTAQNSTLTNVTFTGAAPADMVFAGTGVNGDFDGSFGPAFNVTVSYPLAFGDAQAAGGYTSPTWFGYPTQALATMTFELNGHGDPIAAQSVIVGGAASAPAAPSALGWTFTGWFADEALTTPFEFTGAIDSDTIVYAGWTKNADVPPATDDETTPGQSGPSAHDVPPTQLARTGVLDQTGLIGASLTMLLIGAGLIVVRRHTGKPRQSVPSA</sequence>
<proteinExistence type="predicted"/>
<dbReference type="InterPro" id="IPR013378">
    <property type="entry name" value="InlB-like_B-rpt"/>
</dbReference>
<organism evidence="5 6">
    <name type="scientific">Glaciibacter psychrotolerans</name>
    <dbReference type="NCBI Taxonomy" id="670054"/>
    <lineage>
        <taxon>Bacteria</taxon>
        <taxon>Bacillati</taxon>
        <taxon>Actinomycetota</taxon>
        <taxon>Actinomycetes</taxon>
        <taxon>Micrococcales</taxon>
        <taxon>Microbacteriaceae</taxon>
        <taxon>Glaciibacter</taxon>
    </lineage>
</organism>
<dbReference type="GO" id="GO:0030313">
    <property type="term" value="C:cell envelope"/>
    <property type="evidence" value="ECO:0007669"/>
    <property type="project" value="UniProtKB-SubCell"/>
</dbReference>
<comment type="caution">
    <text evidence="5">The sequence shown here is derived from an EMBL/GenBank/DDBJ whole genome shotgun (WGS) entry which is preliminary data.</text>
</comment>
<dbReference type="Gene3D" id="3.80.10.10">
    <property type="entry name" value="Ribonuclease Inhibitor"/>
    <property type="match status" value="1"/>
</dbReference>
<accession>A0A7Z0ED64</accession>
<feature type="chain" id="PRO_5030946931" evidence="4">
    <location>
        <begin position="44"/>
        <end position="469"/>
    </location>
</feature>
<evidence type="ECO:0000256" key="3">
    <source>
        <dbReference type="SAM" id="Phobius"/>
    </source>
</evidence>
<feature type="transmembrane region" description="Helical" evidence="3">
    <location>
        <begin position="437"/>
        <end position="455"/>
    </location>
</feature>
<gene>
    <name evidence="5" type="ORF">HNR05_001231</name>
</gene>
<dbReference type="EMBL" id="JACCFM010000001">
    <property type="protein sequence ID" value="NYJ19440.1"/>
    <property type="molecule type" value="Genomic_DNA"/>
</dbReference>
<evidence type="ECO:0000256" key="2">
    <source>
        <dbReference type="SAM" id="MobiDB-lite"/>
    </source>
</evidence>
<dbReference type="PANTHER" id="PTHR45661">
    <property type="entry name" value="SURFACE ANTIGEN"/>
    <property type="match status" value="1"/>
</dbReference>
<evidence type="ECO:0000256" key="4">
    <source>
        <dbReference type="SAM" id="SignalP"/>
    </source>
</evidence>
<evidence type="ECO:0000256" key="1">
    <source>
        <dbReference type="ARBA" id="ARBA00004196"/>
    </source>
</evidence>
<dbReference type="InterPro" id="IPR053139">
    <property type="entry name" value="Surface_bspA-like"/>
</dbReference>
<dbReference type="InterPro" id="IPR032675">
    <property type="entry name" value="LRR_dom_sf"/>
</dbReference>
<dbReference type="PANTHER" id="PTHR45661:SF3">
    <property type="entry name" value="IG-LIKE DOMAIN-CONTAINING PROTEIN"/>
    <property type="match status" value="1"/>
</dbReference>
<dbReference type="AlphaFoldDB" id="A0A7Z0ED64"/>
<dbReference type="InterPro" id="IPR026906">
    <property type="entry name" value="LRR_5"/>
</dbReference>
<keyword evidence="6" id="KW-1185">Reference proteome</keyword>
<protein>
    <submittedName>
        <fullName evidence="5">Putative repeat protein (TIGR02543 family)</fullName>
    </submittedName>
</protein>
<keyword evidence="3" id="KW-0812">Transmembrane</keyword>
<dbReference type="Proteomes" id="UP000537260">
    <property type="component" value="Unassembled WGS sequence"/>
</dbReference>
<keyword evidence="3" id="KW-0472">Membrane</keyword>
<dbReference type="Gene3D" id="2.60.40.4270">
    <property type="entry name" value="Listeria-Bacteroides repeat domain"/>
    <property type="match status" value="1"/>
</dbReference>
<feature type="region of interest" description="Disordered" evidence="2">
    <location>
        <begin position="402"/>
        <end position="425"/>
    </location>
</feature>
<dbReference type="Pfam" id="PF09479">
    <property type="entry name" value="Flg_new"/>
    <property type="match status" value="1"/>
</dbReference>